<dbReference type="Proteomes" id="UP000708208">
    <property type="component" value="Unassembled WGS sequence"/>
</dbReference>
<gene>
    <name evidence="2" type="ORF">AFUS01_LOCUS16068</name>
</gene>
<reference evidence="2" key="1">
    <citation type="submission" date="2021-06" db="EMBL/GenBank/DDBJ databases">
        <authorList>
            <person name="Hodson N. C."/>
            <person name="Mongue J. A."/>
            <person name="Jaron S. K."/>
        </authorList>
    </citation>
    <scope>NUCLEOTIDE SEQUENCE</scope>
</reference>
<feature type="compositionally biased region" description="Basic and acidic residues" evidence="1">
    <location>
        <begin position="27"/>
        <end position="43"/>
    </location>
</feature>
<keyword evidence="3" id="KW-1185">Reference proteome</keyword>
<organism evidence="2 3">
    <name type="scientific">Allacma fusca</name>
    <dbReference type="NCBI Taxonomy" id="39272"/>
    <lineage>
        <taxon>Eukaryota</taxon>
        <taxon>Metazoa</taxon>
        <taxon>Ecdysozoa</taxon>
        <taxon>Arthropoda</taxon>
        <taxon>Hexapoda</taxon>
        <taxon>Collembola</taxon>
        <taxon>Symphypleona</taxon>
        <taxon>Sminthuridae</taxon>
        <taxon>Allacma</taxon>
    </lineage>
</organism>
<accession>A0A8J2JV08</accession>
<feature type="compositionally biased region" description="Acidic residues" evidence="1">
    <location>
        <begin position="100"/>
        <end position="115"/>
    </location>
</feature>
<comment type="caution">
    <text evidence="2">The sequence shown here is derived from an EMBL/GenBank/DDBJ whole genome shotgun (WGS) entry which is preliminary data.</text>
</comment>
<evidence type="ECO:0000256" key="1">
    <source>
        <dbReference type="SAM" id="MobiDB-lite"/>
    </source>
</evidence>
<feature type="non-terminal residue" evidence="2">
    <location>
        <position position="1"/>
    </location>
</feature>
<feature type="region of interest" description="Disordered" evidence="1">
    <location>
        <begin position="27"/>
        <end position="175"/>
    </location>
</feature>
<protein>
    <submittedName>
        <fullName evidence="2">Uncharacterized protein</fullName>
    </submittedName>
</protein>
<evidence type="ECO:0000313" key="3">
    <source>
        <dbReference type="Proteomes" id="UP000708208"/>
    </source>
</evidence>
<proteinExistence type="predicted"/>
<feature type="compositionally biased region" description="Basic residues" evidence="1">
    <location>
        <begin position="75"/>
        <end position="84"/>
    </location>
</feature>
<dbReference type="EMBL" id="CAJVCH010145267">
    <property type="protein sequence ID" value="CAG7727215.1"/>
    <property type="molecule type" value="Genomic_DNA"/>
</dbReference>
<dbReference type="AlphaFoldDB" id="A0A8J2JV08"/>
<feature type="compositionally biased region" description="Polar residues" evidence="1">
    <location>
        <begin position="122"/>
        <end position="137"/>
    </location>
</feature>
<sequence>HEDDTEIVISRKDFRKASQVVLQEVAKSAREKRAEARNKRPEKAQATTHASQNSTLSQSQPSTSGAQDGPPITIKRTRGRPRKNRATEFSSQETISTLDDSQDSQDSQDSDDEIFLDAPMAPQNSPDNDLSNVQNPLDTPPDSAIPESQPSETLNAPRAGASAQRPTSLPTRTRSERVLAKLRTKPATHWKKQLETKFLNYVSDSDQEPIARFFEMVPDEKSDDEGNPSWKT</sequence>
<name>A0A8J2JV08_9HEXA</name>
<feature type="compositionally biased region" description="Polar residues" evidence="1">
    <location>
        <begin position="87"/>
        <end position="98"/>
    </location>
</feature>
<evidence type="ECO:0000313" key="2">
    <source>
        <dbReference type="EMBL" id="CAG7727215.1"/>
    </source>
</evidence>
<feature type="compositionally biased region" description="Polar residues" evidence="1">
    <location>
        <begin position="45"/>
        <end position="66"/>
    </location>
</feature>